<dbReference type="GO" id="GO:0000480">
    <property type="term" value="P:endonucleolytic cleavage in 5'-ETS of tricistronic rRNA transcript (SSU-rRNA, 5.8S rRNA, LSU-rRNA)"/>
    <property type="evidence" value="ECO:0007669"/>
    <property type="project" value="TreeGrafter"/>
</dbReference>
<name>A0A8E0RY61_9TREM</name>
<evidence type="ECO:0000256" key="5">
    <source>
        <dbReference type="PROSITE-ProRule" id="PRU00221"/>
    </source>
</evidence>
<dbReference type="Pfam" id="PF00400">
    <property type="entry name" value="WD40"/>
    <property type="match status" value="4"/>
</dbReference>
<evidence type="ECO:0000313" key="8">
    <source>
        <dbReference type="Proteomes" id="UP000728185"/>
    </source>
</evidence>
<feature type="repeat" description="WD" evidence="5">
    <location>
        <begin position="49"/>
        <end position="81"/>
    </location>
</feature>
<dbReference type="InterPro" id="IPR019775">
    <property type="entry name" value="WD40_repeat_CS"/>
</dbReference>
<dbReference type="OrthoDB" id="5414888at2759"/>
<dbReference type="CDD" id="cd00200">
    <property type="entry name" value="WD40"/>
    <property type="match status" value="1"/>
</dbReference>
<dbReference type="PROSITE" id="PS50294">
    <property type="entry name" value="WD_REPEATS_REGION"/>
    <property type="match status" value="3"/>
</dbReference>
<keyword evidence="3" id="KW-0677">Repeat</keyword>
<dbReference type="EMBL" id="LUCM01005569">
    <property type="protein sequence ID" value="KAA0192617.1"/>
    <property type="molecule type" value="Genomic_DNA"/>
</dbReference>
<reference evidence="7" key="1">
    <citation type="submission" date="2019-05" db="EMBL/GenBank/DDBJ databases">
        <title>Annotation for the trematode Fasciolopsis buski.</title>
        <authorList>
            <person name="Choi Y.-J."/>
        </authorList>
    </citation>
    <scope>NUCLEOTIDE SEQUENCE</scope>
    <source>
        <strain evidence="7">HT</strain>
        <tissue evidence="7">Whole worm</tissue>
    </source>
</reference>
<evidence type="ECO:0000256" key="2">
    <source>
        <dbReference type="ARBA" id="ARBA00022574"/>
    </source>
</evidence>
<evidence type="ECO:0000259" key="6">
    <source>
        <dbReference type="Pfam" id="PF08625"/>
    </source>
</evidence>
<dbReference type="InterPro" id="IPR020472">
    <property type="entry name" value="WD40_PAC1"/>
</dbReference>
<dbReference type="GO" id="GO:0032040">
    <property type="term" value="C:small-subunit processome"/>
    <property type="evidence" value="ECO:0007669"/>
    <property type="project" value="InterPro"/>
</dbReference>
<dbReference type="SMART" id="SM00320">
    <property type="entry name" value="WD40"/>
    <property type="match status" value="4"/>
</dbReference>
<dbReference type="GO" id="GO:0034511">
    <property type="term" value="F:U3 snoRNA binding"/>
    <property type="evidence" value="ECO:0007669"/>
    <property type="project" value="TreeGrafter"/>
</dbReference>
<dbReference type="PANTHER" id="PTHR19854">
    <property type="entry name" value="TRANSDUCIN BETA-LIKE 3"/>
    <property type="match status" value="1"/>
</dbReference>
<gene>
    <name evidence="7" type="ORF">FBUS_01773</name>
</gene>
<comment type="subcellular location">
    <subcellularLocation>
        <location evidence="1">Nucleus</location>
        <location evidence="1">Nucleolus</location>
    </subcellularLocation>
</comment>
<dbReference type="GO" id="GO:0000472">
    <property type="term" value="P:endonucleolytic cleavage to generate mature 5'-end of SSU-rRNA from (SSU-rRNA, 5.8S rRNA, LSU-rRNA)"/>
    <property type="evidence" value="ECO:0007669"/>
    <property type="project" value="TreeGrafter"/>
</dbReference>
<feature type="repeat" description="WD" evidence="5">
    <location>
        <begin position="135"/>
        <end position="168"/>
    </location>
</feature>
<dbReference type="GO" id="GO:0030686">
    <property type="term" value="C:90S preribosome"/>
    <property type="evidence" value="ECO:0007669"/>
    <property type="project" value="TreeGrafter"/>
</dbReference>
<dbReference type="Proteomes" id="UP000728185">
    <property type="component" value="Unassembled WGS sequence"/>
</dbReference>
<evidence type="ECO:0000313" key="7">
    <source>
        <dbReference type="EMBL" id="KAA0192617.1"/>
    </source>
</evidence>
<feature type="non-terminal residue" evidence="7">
    <location>
        <position position="444"/>
    </location>
</feature>
<feature type="repeat" description="WD" evidence="5">
    <location>
        <begin position="93"/>
        <end position="134"/>
    </location>
</feature>
<accession>A0A8E0RY61</accession>
<dbReference type="PROSITE" id="PS50082">
    <property type="entry name" value="WD_REPEATS_2"/>
    <property type="match status" value="3"/>
</dbReference>
<feature type="domain" description="U3 small nucleolar RNA-associated protein 13 C-terminal" evidence="6">
    <location>
        <begin position="247"/>
        <end position="405"/>
    </location>
</feature>
<evidence type="ECO:0000256" key="3">
    <source>
        <dbReference type="ARBA" id="ARBA00022737"/>
    </source>
</evidence>
<dbReference type="PRINTS" id="PR00320">
    <property type="entry name" value="GPROTEINBRPT"/>
</dbReference>
<protein>
    <submittedName>
        <fullName evidence="7">Transducin beta protein 3</fullName>
    </submittedName>
</protein>
<keyword evidence="2 5" id="KW-0853">WD repeat</keyword>
<dbReference type="InterPro" id="IPR001680">
    <property type="entry name" value="WD40_rpt"/>
</dbReference>
<comment type="caution">
    <text evidence="7">The sequence shown here is derived from an EMBL/GenBank/DDBJ whole genome shotgun (WGS) entry which is preliminary data.</text>
</comment>
<keyword evidence="4" id="KW-0539">Nucleus</keyword>
<dbReference type="InterPro" id="IPR036322">
    <property type="entry name" value="WD40_repeat_dom_sf"/>
</dbReference>
<dbReference type="AlphaFoldDB" id="A0A8E0RY61"/>
<dbReference type="InterPro" id="IPR013934">
    <property type="entry name" value="Utp13_C"/>
</dbReference>
<dbReference type="PROSITE" id="PS00678">
    <property type="entry name" value="WD_REPEATS_1"/>
    <property type="match status" value="1"/>
</dbReference>
<dbReference type="InterPro" id="IPR015943">
    <property type="entry name" value="WD40/YVTN_repeat-like_dom_sf"/>
</dbReference>
<dbReference type="PANTHER" id="PTHR19854:SF15">
    <property type="entry name" value="TRANSDUCIN BETA-LIKE PROTEIN 3"/>
    <property type="match status" value="1"/>
</dbReference>
<sequence length="444" mass="49573">ATNYVISASEDCVLKVWSVHLDILNSPSETRHANQLTSAALLTEWYLVHAAHQGSINAIDVSVNSQLVATASRDKTIKIWKFGKDRLDCTGVLNGHRRGVWSVCFSTREKVVLSASGDGDIKLWNLKDFSCIRTFEGHEQPVYKAVFLSNDRQILSCDQKGLIRLWDVAKPNTCGADTKNQTSQETDPQAARVFEAHNGRIWSLVLCPGESGFYTGGEDETLCFFKDFTEESNAENAKKLAEFVKTKQALDNLVQGKRFGEALYLSIKLDQPKRALDLLQDLMLSDTTPDGSDAGRLALRLDSPLMKALNGLRRFRGSSVPPNEPSDNALIERLLGYAVNWNTRARTAIIAQYVLHWVLTSIAPEELLTWPNIKRTVESLLPYTGRHYQRISNLEEQLAIIDYLCDLADEHLVTNMKVADAQLKRSGLDDEIVLLDLCNSASYG</sequence>
<evidence type="ECO:0000256" key="4">
    <source>
        <dbReference type="ARBA" id="ARBA00023242"/>
    </source>
</evidence>
<keyword evidence="8" id="KW-1185">Reference proteome</keyword>
<evidence type="ECO:0000256" key="1">
    <source>
        <dbReference type="ARBA" id="ARBA00004604"/>
    </source>
</evidence>
<dbReference type="Gene3D" id="2.130.10.10">
    <property type="entry name" value="YVTN repeat-like/Quinoprotein amine dehydrogenase"/>
    <property type="match status" value="1"/>
</dbReference>
<organism evidence="7 8">
    <name type="scientific">Fasciolopsis buskii</name>
    <dbReference type="NCBI Taxonomy" id="27845"/>
    <lineage>
        <taxon>Eukaryota</taxon>
        <taxon>Metazoa</taxon>
        <taxon>Spiralia</taxon>
        <taxon>Lophotrochozoa</taxon>
        <taxon>Platyhelminthes</taxon>
        <taxon>Trematoda</taxon>
        <taxon>Digenea</taxon>
        <taxon>Plagiorchiida</taxon>
        <taxon>Echinostomata</taxon>
        <taxon>Echinostomatoidea</taxon>
        <taxon>Fasciolidae</taxon>
        <taxon>Fasciolopsis</taxon>
    </lineage>
</organism>
<dbReference type="Pfam" id="PF08625">
    <property type="entry name" value="Utp13"/>
    <property type="match status" value="1"/>
</dbReference>
<proteinExistence type="predicted"/>
<dbReference type="SUPFAM" id="SSF50978">
    <property type="entry name" value="WD40 repeat-like"/>
    <property type="match status" value="1"/>
</dbReference>